<evidence type="ECO:0000313" key="5">
    <source>
        <dbReference type="Proteomes" id="UP000247689"/>
    </source>
</evidence>
<keyword evidence="2" id="KW-0175">Coiled coil</keyword>
<dbReference type="SMART" id="SM00422">
    <property type="entry name" value="HTH_MERR"/>
    <property type="match status" value="1"/>
</dbReference>
<dbReference type="GO" id="GO:0003700">
    <property type="term" value="F:DNA-binding transcription factor activity"/>
    <property type="evidence" value="ECO:0007669"/>
    <property type="project" value="InterPro"/>
</dbReference>
<dbReference type="Pfam" id="PF13411">
    <property type="entry name" value="MerR_1"/>
    <property type="match status" value="1"/>
</dbReference>
<dbReference type="InterPro" id="IPR047057">
    <property type="entry name" value="MerR_fam"/>
</dbReference>
<comment type="caution">
    <text evidence="4">The sequence shown here is derived from an EMBL/GenBank/DDBJ whole genome shotgun (WGS) entry which is preliminary data.</text>
</comment>
<dbReference type="Gene3D" id="1.10.1660.10">
    <property type="match status" value="1"/>
</dbReference>
<sequence length="130" mass="15499">MSDEKTEYTISDLAKEFEITSRSIRHYEDEKLITPLRRGVHRIYNTRDRVRLQLILRGKRLGFSLAEIKEIIDLYGVEGEQKQTERLLELIRLRRDSLKQQLKDIKYLLNEFDVLEEKLTANHQPNNLTS</sequence>
<feature type="domain" description="HTH merR-type" evidence="3">
    <location>
        <begin position="7"/>
        <end position="74"/>
    </location>
</feature>
<evidence type="ECO:0000313" key="4">
    <source>
        <dbReference type="EMBL" id="PXF62424.1"/>
    </source>
</evidence>
<name>A0A318D5I9_9GAMM</name>
<keyword evidence="5" id="KW-1185">Reference proteome</keyword>
<dbReference type="EMBL" id="QICH01000004">
    <property type="protein sequence ID" value="PXF62424.1"/>
    <property type="molecule type" value="Genomic_DNA"/>
</dbReference>
<evidence type="ECO:0000256" key="1">
    <source>
        <dbReference type="ARBA" id="ARBA00023125"/>
    </source>
</evidence>
<dbReference type="AlphaFoldDB" id="A0A318D5I9"/>
<dbReference type="RefSeq" id="WP_110201856.1">
    <property type="nucleotide sequence ID" value="NZ_QICH01000004.1"/>
</dbReference>
<accession>A0A318D5I9</accession>
<feature type="coiled-coil region" evidence="2">
    <location>
        <begin position="81"/>
        <end position="118"/>
    </location>
</feature>
<protein>
    <submittedName>
        <fullName evidence="4">MerR family transcriptional regulator</fullName>
    </submittedName>
</protein>
<dbReference type="PANTHER" id="PTHR30204">
    <property type="entry name" value="REDOX-CYCLING DRUG-SENSING TRANSCRIPTIONAL ACTIVATOR SOXR"/>
    <property type="match status" value="1"/>
</dbReference>
<dbReference type="InterPro" id="IPR000551">
    <property type="entry name" value="MerR-type_HTH_dom"/>
</dbReference>
<dbReference type="PROSITE" id="PS50937">
    <property type="entry name" value="HTH_MERR_2"/>
    <property type="match status" value="1"/>
</dbReference>
<organism evidence="4 5">
    <name type="scientific">Kangiella spongicola</name>
    <dbReference type="NCBI Taxonomy" id="796379"/>
    <lineage>
        <taxon>Bacteria</taxon>
        <taxon>Pseudomonadati</taxon>
        <taxon>Pseudomonadota</taxon>
        <taxon>Gammaproteobacteria</taxon>
        <taxon>Kangiellales</taxon>
        <taxon>Kangiellaceae</taxon>
        <taxon>Kangiella</taxon>
    </lineage>
</organism>
<dbReference type="CDD" id="cd04776">
    <property type="entry name" value="HTH_GnyR"/>
    <property type="match status" value="1"/>
</dbReference>
<keyword evidence="1" id="KW-0238">DNA-binding</keyword>
<dbReference type="PANTHER" id="PTHR30204:SF58">
    <property type="entry name" value="HTH-TYPE TRANSCRIPTIONAL REGULATOR YFMP"/>
    <property type="match status" value="1"/>
</dbReference>
<dbReference type="GO" id="GO:0003677">
    <property type="term" value="F:DNA binding"/>
    <property type="evidence" value="ECO:0007669"/>
    <property type="project" value="UniProtKB-KW"/>
</dbReference>
<evidence type="ECO:0000256" key="2">
    <source>
        <dbReference type="SAM" id="Coils"/>
    </source>
</evidence>
<evidence type="ECO:0000259" key="3">
    <source>
        <dbReference type="PROSITE" id="PS50937"/>
    </source>
</evidence>
<proteinExistence type="predicted"/>
<dbReference type="InterPro" id="IPR009061">
    <property type="entry name" value="DNA-bd_dom_put_sf"/>
</dbReference>
<dbReference type="SUPFAM" id="SSF46955">
    <property type="entry name" value="Putative DNA-binding domain"/>
    <property type="match status" value="1"/>
</dbReference>
<dbReference type="OrthoDB" id="9803659at2"/>
<reference evidence="4 5" key="1">
    <citation type="submission" date="2018-05" db="EMBL/GenBank/DDBJ databases">
        <title>Kangiella spongicola genome sequence.</title>
        <authorList>
            <person name="Maclea K.S."/>
            <person name="Goen A.E."/>
            <person name="Kelley C."/>
            <person name="Underriner A."/>
            <person name="Silverwood T."/>
            <person name="Trachtenberg A.M."/>
        </authorList>
    </citation>
    <scope>NUCLEOTIDE SEQUENCE [LARGE SCALE GENOMIC DNA]</scope>
    <source>
        <strain evidence="4 5">ATCC BAA-2076</strain>
    </source>
</reference>
<gene>
    <name evidence="4" type="ORF">DL796_11520</name>
</gene>
<dbReference type="Proteomes" id="UP000247689">
    <property type="component" value="Unassembled WGS sequence"/>
</dbReference>